<name>A0A3M5USX9_PSESX</name>
<comment type="caution">
    <text evidence="1">The sequence shown here is derived from an EMBL/GenBank/DDBJ whole genome shotgun (WGS) entry which is preliminary data.</text>
</comment>
<dbReference type="GO" id="GO:0016787">
    <property type="term" value="F:hydrolase activity"/>
    <property type="evidence" value="ECO:0007669"/>
    <property type="project" value="InterPro"/>
</dbReference>
<gene>
    <name evidence="1" type="ORF">ALP29_04684</name>
</gene>
<sequence>MQEGTPMHSESIRYLIVPGWQGSPEDHWQTHWQNSLPNSARVEQADWLTPRREDWVAALAEAIAADSTPVILIAHSLGCITVAHWAATAPVHFLRQVRGALLVAPADVERPACAPALRNFAPIPTDLLPFPSQVVSSDNDSAVSAPRALELARQWGAEAGILAGAGHINVKSGHRRWEQGFAYLYRLQHRLEHHARRSA</sequence>
<dbReference type="EMBL" id="RBUA01001149">
    <property type="protein sequence ID" value="RMU48663.1"/>
    <property type="molecule type" value="Genomic_DNA"/>
</dbReference>
<dbReference type="Pfam" id="PF06821">
    <property type="entry name" value="Ser_hydrolase"/>
    <property type="match status" value="1"/>
</dbReference>
<protein>
    <recommendedName>
        <fullName evidence="3">Alpha/beta hydrolase</fullName>
    </recommendedName>
</protein>
<dbReference type="Gene3D" id="3.40.50.1820">
    <property type="entry name" value="alpha/beta hydrolase"/>
    <property type="match status" value="1"/>
</dbReference>
<accession>A0A3M5USX9</accession>
<dbReference type="InterPro" id="IPR010662">
    <property type="entry name" value="RBBP9/YdeN"/>
</dbReference>
<dbReference type="Proteomes" id="UP000280395">
    <property type="component" value="Unassembled WGS sequence"/>
</dbReference>
<evidence type="ECO:0000313" key="2">
    <source>
        <dbReference type="Proteomes" id="UP000280395"/>
    </source>
</evidence>
<evidence type="ECO:0008006" key="3">
    <source>
        <dbReference type="Google" id="ProtNLM"/>
    </source>
</evidence>
<dbReference type="InterPro" id="IPR029058">
    <property type="entry name" value="AB_hydrolase_fold"/>
</dbReference>
<dbReference type="AlphaFoldDB" id="A0A3M5USX9"/>
<evidence type="ECO:0000313" key="1">
    <source>
        <dbReference type="EMBL" id="RMU48663.1"/>
    </source>
</evidence>
<proteinExistence type="predicted"/>
<dbReference type="SUPFAM" id="SSF53474">
    <property type="entry name" value="alpha/beta-Hydrolases"/>
    <property type="match status" value="1"/>
</dbReference>
<reference evidence="1 2" key="1">
    <citation type="submission" date="2018-08" db="EMBL/GenBank/DDBJ databases">
        <title>Recombination of ecologically and evolutionarily significant loci maintains genetic cohesion in the Pseudomonas syringae species complex.</title>
        <authorList>
            <person name="Dillon M."/>
            <person name="Thakur S."/>
            <person name="Almeida R.N.D."/>
            <person name="Weir B.S."/>
            <person name="Guttman D.S."/>
        </authorList>
    </citation>
    <scope>NUCLEOTIDE SEQUENCE [LARGE SCALE GENOMIC DNA]</scope>
    <source>
        <strain evidence="1 2">ICMP 14479</strain>
    </source>
</reference>
<organism evidence="1 2">
    <name type="scientific">Pseudomonas syringae pv. avii</name>
    <dbReference type="NCBI Taxonomy" id="663959"/>
    <lineage>
        <taxon>Bacteria</taxon>
        <taxon>Pseudomonadati</taxon>
        <taxon>Pseudomonadota</taxon>
        <taxon>Gammaproteobacteria</taxon>
        <taxon>Pseudomonadales</taxon>
        <taxon>Pseudomonadaceae</taxon>
        <taxon>Pseudomonas</taxon>
        <taxon>Pseudomonas syringae</taxon>
    </lineage>
</organism>